<evidence type="ECO:0000313" key="4">
    <source>
        <dbReference type="EMBL" id="EKC39163.1"/>
    </source>
</evidence>
<feature type="compositionally biased region" description="Basic and acidic residues" evidence="1">
    <location>
        <begin position="1178"/>
        <end position="1196"/>
    </location>
</feature>
<feature type="domain" description="Apple" evidence="3">
    <location>
        <begin position="18"/>
        <end position="99"/>
    </location>
</feature>
<keyword evidence="2" id="KW-0472">Membrane</keyword>
<dbReference type="Pfam" id="PF25898">
    <property type="entry name" value="LolA_2nd_metazoa"/>
    <property type="match status" value="1"/>
</dbReference>
<dbReference type="SUPFAM" id="SSF57414">
    <property type="entry name" value="Hairpin loop containing domain-like"/>
    <property type="match status" value="3"/>
</dbReference>
<gene>
    <name evidence="4" type="ORF">CGI_10024564</name>
</gene>
<feature type="transmembrane region" description="Helical" evidence="2">
    <location>
        <begin position="1329"/>
        <end position="1349"/>
    </location>
</feature>
<dbReference type="Pfam" id="PF00095">
    <property type="entry name" value="WAP"/>
    <property type="match status" value="1"/>
</dbReference>
<feature type="region of interest" description="Disordered" evidence="1">
    <location>
        <begin position="1363"/>
        <end position="1409"/>
    </location>
</feature>
<dbReference type="PANTHER" id="PTHR36902">
    <property type="entry name" value="ENRICHED IN SURFACE-LABELED PROTEOME PROTEIN 9"/>
    <property type="match status" value="1"/>
</dbReference>
<accession>K1QZS4</accession>
<feature type="compositionally biased region" description="Basic and acidic residues" evidence="1">
    <location>
        <begin position="1363"/>
        <end position="1373"/>
    </location>
</feature>
<reference evidence="4" key="1">
    <citation type="journal article" date="2012" name="Nature">
        <title>The oyster genome reveals stress adaptation and complexity of shell formation.</title>
        <authorList>
            <person name="Zhang G."/>
            <person name="Fang X."/>
            <person name="Guo X."/>
            <person name="Li L."/>
            <person name="Luo R."/>
            <person name="Xu F."/>
            <person name="Yang P."/>
            <person name="Zhang L."/>
            <person name="Wang X."/>
            <person name="Qi H."/>
            <person name="Xiong Z."/>
            <person name="Que H."/>
            <person name="Xie Y."/>
            <person name="Holland P.W."/>
            <person name="Paps J."/>
            <person name="Zhu Y."/>
            <person name="Wu F."/>
            <person name="Chen Y."/>
            <person name="Wang J."/>
            <person name="Peng C."/>
            <person name="Meng J."/>
            <person name="Yang L."/>
            <person name="Liu J."/>
            <person name="Wen B."/>
            <person name="Zhang N."/>
            <person name="Huang Z."/>
            <person name="Zhu Q."/>
            <person name="Feng Y."/>
            <person name="Mount A."/>
            <person name="Hedgecock D."/>
            <person name="Xu Z."/>
            <person name="Liu Y."/>
            <person name="Domazet-Loso T."/>
            <person name="Du Y."/>
            <person name="Sun X."/>
            <person name="Zhang S."/>
            <person name="Liu B."/>
            <person name="Cheng P."/>
            <person name="Jiang X."/>
            <person name="Li J."/>
            <person name="Fan D."/>
            <person name="Wang W."/>
            <person name="Fu W."/>
            <person name="Wang T."/>
            <person name="Wang B."/>
            <person name="Zhang J."/>
            <person name="Peng Z."/>
            <person name="Li Y."/>
            <person name="Li N."/>
            <person name="Wang J."/>
            <person name="Chen M."/>
            <person name="He Y."/>
            <person name="Tan F."/>
            <person name="Song X."/>
            <person name="Zheng Q."/>
            <person name="Huang R."/>
            <person name="Yang H."/>
            <person name="Du X."/>
            <person name="Chen L."/>
            <person name="Yang M."/>
            <person name="Gaffney P.M."/>
            <person name="Wang S."/>
            <person name="Luo L."/>
            <person name="She Z."/>
            <person name="Ming Y."/>
            <person name="Huang W."/>
            <person name="Zhang S."/>
            <person name="Huang B."/>
            <person name="Zhang Y."/>
            <person name="Qu T."/>
            <person name="Ni P."/>
            <person name="Miao G."/>
            <person name="Wang J."/>
            <person name="Wang Q."/>
            <person name="Steinberg C.E."/>
            <person name="Wang H."/>
            <person name="Li N."/>
            <person name="Qian L."/>
            <person name="Zhang G."/>
            <person name="Li Y."/>
            <person name="Yang H."/>
            <person name="Liu X."/>
            <person name="Wang J."/>
            <person name="Yin Y."/>
            <person name="Wang J."/>
        </authorList>
    </citation>
    <scope>NUCLEOTIDE SEQUENCE [LARGE SCALE GENOMIC DNA]</scope>
    <source>
        <strain evidence="4">05x7-T-G4-1.051#20</strain>
    </source>
</reference>
<keyword evidence="2" id="KW-0812">Transmembrane</keyword>
<proteinExistence type="predicted"/>
<organism evidence="4">
    <name type="scientific">Magallana gigas</name>
    <name type="common">Pacific oyster</name>
    <name type="synonym">Crassostrea gigas</name>
    <dbReference type="NCBI Taxonomy" id="29159"/>
    <lineage>
        <taxon>Eukaryota</taxon>
        <taxon>Metazoa</taxon>
        <taxon>Spiralia</taxon>
        <taxon>Lophotrochozoa</taxon>
        <taxon>Mollusca</taxon>
        <taxon>Bivalvia</taxon>
        <taxon>Autobranchia</taxon>
        <taxon>Pteriomorphia</taxon>
        <taxon>Ostreida</taxon>
        <taxon>Ostreoidea</taxon>
        <taxon>Ostreidae</taxon>
        <taxon>Magallana</taxon>
    </lineage>
</organism>
<dbReference type="InterPro" id="IPR003609">
    <property type="entry name" value="Pan_app"/>
</dbReference>
<dbReference type="PROSITE" id="PS50948">
    <property type="entry name" value="PAN"/>
    <property type="match status" value="3"/>
</dbReference>
<dbReference type="PANTHER" id="PTHR36902:SF1">
    <property type="entry name" value="ENRICHED IN SURFACE-LABELED PROTEOME PROTEIN 9"/>
    <property type="match status" value="1"/>
</dbReference>
<feature type="compositionally biased region" description="Acidic residues" evidence="1">
    <location>
        <begin position="1047"/>
        <end position="1062"/>
    </location>
</feature>
<dbReference type="Gene3D" id="3.50.4.10">
    <property type="entry name" value="Hepatocyte Growth Factor"/>
    <property type="match status" value="4"/>
</dbReference>
<dbReference type="HOGENOM" id="CLU_253795_0_0_1"/>
<name>K1QZS4_MAGGI</name>
<protein>
    <recommendedName>
        <fullName evidence="3">Apple domain-containing protein</fullName>
    </recommendedName>
</protein>
<dbReference type="InterPro" id="IPR058831">
    <property type="entry name" value="LolA-like_dom_2nd"/>
</dbReference>
<evidence type="ECO:0000259" key="3">
    <source>
        <dbReference type="PROSITE" id="PS50948"/>
    </source>
</evidence>
<feature type="transmembrane region" description="Helical" evidence="2">
    <location>
        <begin position="877"/>
        <end position="898"/>
    </location>
</feature>
<evidence type="ECO:0000256" key="2">
    <source>
        <dbReference type="SAM" id="Phobius"/>
    </source>
</evidence>
<dbReference type="InParanoid" id="K1QZS4"/>
<feature type="domain" description="Apple" evidence="3">
    <location>
        <begin position="624"/>
        <end position="710"/>
    </location>
</feature>
<feature type="compositionally biased region" description="Basic residues" evidence="1">
    <location>
        <begin position="1083"/>
        <end position="1093"/>
    </location>
</feature>
<feature type="domain" description="Apple" evidence="3">
    <location>
        <begin position="547"/>
        <end position="622"/>
    </location>
</feature>
<sequence>MDQRSLTNVFIDFEVWMCMLDAQFTHIPGQQLSRTGDMHYDNVQSPEDCAKYCVTNYDFTCNSFDFCATGTNNCRLNKRHIGDGATLSTSPCDHFSRNINGPIVQETPVDQAYDNLKTAVYQKKFRLQVFGQQNFDSYAVDVRILFGWMENVTLPSIAGQFSYGLEIVDPATQNVISANVWYDMTYGLVRFDLTNTSPSPPFYTTNPITTIEDFNTGTSYSIDRSLGNCTIHPIQLGSFATQQDKTALMKNGAYVIKMKGPLDIFSMNESYRWAGQRTVRGMLCDVFEATTTDFKVPSITQTFTSVLQFFFMSVGLSLTYNFYNFNEEDPDLKNFDITPCFTADQQENFVIVFNGSYHPYLNTNEKFFEKAARVMMSESSKASPLRFQKLEVTYDSVSPYLFLIGTLVDPAPFIDDFTQTNTGMNPPKGAQTLTNIASAAACAGQCRQNSKFPCQGFYYCASGSTCVLRPTHADSSTSTNSALLCDHYSRTVNSTSTVQPPTDVIVSKISNSIYDGLIQVPVNYGSAIYTFNATNIRTRILRNGRPSESNLLLTHFYIYRQYFIFTNTDTSIAGLSVEDCARRCINNMENECLSFSYCFDLGDCFLSHVHADNSSGIVQRQEYCDLYSQNYFYDFKLLKRMTISFTNVVEFSNITSSQCAKLCVEQEGAACRSFAYCNMTSLCRLTSSHPFQSGNAVSKSDMCDLYSSSLAGASIALFIVGLAIGVGGIYLYRYRKERQATDNIDLVQQFGAEHQACPVGFPGTVKHALSRKIKTTDFLCEKDSDCPNGKCCGILGGNMCIYLHDKKTNEPRSMDLRSKLSKILNLSEWENSQTNKSEDWHKGRMEKALRSGTSYKCFDKIGRKLRICSNGFRWRHILFLFCSGGLCVVVGLAGLMIYQKKKGNTKSNPNKTLRKQNMATAVHDQNPVYMMRPIVKSSRRLSTAMKHTFSLLVAVVIVGLCYSQDPTPDPAKGKCPREFSMLEYMLKPKPCREEKPYCPEGLMCCPCPKSGKKFCIRPRMNGEELSAEEEKSFWEEMKMKLMGKEGEDYECDDDDDDDDDDDHHEKEDKVFETDRFADEEHHKNHHKKHRMRCHHHKRIHKIMKIAAPIVGLVVLITIVAIVACCIRRRRQRMRKAAETAKNNTYTPGTFAPVPDKSTMKGFLGLDFSPEVFVKSDPPYKKLEEEKDPSRRERCPSSDKVQLMDPDELNKAPLCQSDGECGQEEKCCRTPSGPRCIDTVDQGEIAASSHLECPDTVPATGTNGSLPICTDDTQCSTAGDKCCTVTSGGSGKVCIKAERDDDDDDCDKKSNRKDKDDCHRKKRHSMIVKIVILVVVLTVVGIVVGCIIRVKCCKKKISDSRTELNPEKNTHSLGRDYTPSIGGRTKEQAWFPVASPPPISSAPPEYTAKY</sequence>
<dbReference type="EMBL" id="JH816189">
    <property type="protein sequence ID" value="EKC39163.1"/>
    <property type="molecule type" value="Genomic_DNA"/>
</dbReference>
<dbReference type="Pfam" id="PF00024">
    <property type="entry name" value="PAN_1"/>
    <property type="match status" value="3"/>
</dbReference>
<feature type="region of interest" description="Disordered" evidence="1">
    <location>
        <begin position="1046"/>
        <end position="1093"/>
    </location>
</feature>
<feature type="transmembrane region" description="Helical" evidence="2">
    <location>
        <begin position="710"/>
        <end position="732"/>
    </location>
</feature>
<feature type="transmembrane region" description="Helical" evidence="2">
    <location>
        <begin position="1105"/>
        <end position="1126"/>
    </location>
</feature>
<feature type="region of interest" description="Disordered" evidence="1">
    <location>
        <begin position="1178"/>
        <end position="1202"/>
    </location>
</feature>
<dbReference type="InterPro" id="IPR008197">
    <property type="entry name" value="WAP_dom"/>
</dbReference>
<keyword evidence="2" id="KW-1133">Transmembrane helix</keyword>
<dbReference type="SMART" id="SM00473">
    <property type="entry name" value="PAN_AP"/>
    <property type="match status" value="4"/>
</dbReference>
<feature type="compositionally biased region" description="Basic and acidic residues" evidence="1">
    <location>
        <begin position="1063"/>
        <end position="1082"/>
    </location>
</feature>
<dbReference type="CDD" id="cd01099">
    <property type="entry name" value="PAN_AP_HGF"/>
    <property type="match status" value="1"/>
</dbReference>
<evidence type="ECO:0000256" key="1">
    <source>
        <dbReference type="SAM" id="MobiDB-lite"/>
    </source>
</evidence>